<gene>
    <name evidence="1" type="ORF">LCGC14_3117420</name>
</gene>
<accession>A0A0F8WS75</accession>
<comment type="caution">
    <text evidence="1">The sequence shown here is derived from an EMBL/GenBank/DDBJ whole genome shotgun (WGS) entry which is preliminary data.</text>
</comment>
<reference evidence="1" key="1">
    <citation type="journal article" date="2015" name="Nature">
        <title>Complex archaea that bridge the gap between prokaryotes and eukaryotes.</title>
        <authorList>
            <person name="Spang A."/>
            <person name="Saw J.H."/>
            <person name="Jorgensen S.L."/>
            <person name="Zaremba-Niedzwiedzka K."/>
            <person name="Martijn J."/>
            <person name="Lind A.E."/>
            <person name="van Eijk R."/>
            <person name="Schleper C."/>
            <person name="Guy L."/>
            <person name="Ettema T.J."/>
        </authorList>
    </citation>
    <scope>NUCLEOTIDE SEQUENCE</scope>
</reference>
<proteinExistence type="predicted"/>
<dbReference type="AlphaFoldDB" id="A0A0F8WS75"/>
<sequence>MKTKPFIGGAFIILLVMVVSADDNLLCTGIHSLTCPIGATQDNITLFNVTTGNSQVLETSQISDLGLWNASFNFASEGKYCARCDTTNTSTCFDIVDYCQENIDTNIDAIQEDIGDPSGSGTTLFALINQVYLWIQTNIVNRVNVRVA</sequence>
<evidence type="ECO:0000313" key="1">
    <source>
        <dbReference type="EMBL" id="KKK51190.1"/>
    </source>
</evidence>
<dbReference type="EMBL" id="LAZR01067636">
    <property type="protein sequence ID" value="KKK51190.1"/>
    <property type="molecule type" value="Genomic_DNA"/>
</dbReference>
<name>A0A0F8WS75_9ZZZZ</name>
<organism evidence="1">
    <name type="scientific">marine sediment metagenome</name>
    <dbReference type="NCBI Taxonomy" id="412755"/>
    <lineage>
        <taxon>unclassified sequences</taxon>
        <taxon>metagenomes</taxon>
        <taxon>ecological metagenomes</taxon>
    </lineage>
</organism>
<protein>
    <submittedName>
        <fullName evidence="1">Uncharacterized protein</fullName>
    </submittedName>
</protein>